<dbReference type="InterPro" id="IPR036237">
    <property type="entry name" value="Xyl_isomerase-like_sf"/>
</dbReference>
<dbReference type="InterPro" id="IPR013022">
    <property type="entry name" value="Xyl_isomerase-like_TIM-brl"/>
</dbReference>
<evidence type="ECO:0000313" key="7">
    <source>
        <dbReference type="EMBL" id="GGS23695.1"/>
    </source>
</evidence>
<comment type="similarity">
    <text evidence="3">Belongs to the C-glycoside deglycosidase beta subunit family.</text>
</comment>
<dbReference type="RefSeq" id="WP_190153659.1">
    <property type="nucleotide sequence ID" value="NZ_BMTL01000043.1"/>
</dbReference>
<organism evidence="7 8">
    <name type="scientific">Streptomyces humidus</name>
    <dbReference type="NCBI Taxonomy" id="52259"/>
    <lineage>
        <taxon>Bacteria</taxon>
        <taxon>Bacillati</taxon>
        <taxon>Actinomycetota</taxon>
        <taxon>Actinomycetes</taxon>
        <taxon>Kitasatosporales</taxon>
        <taxon>Streptomycetaceae</taxon>
        <taxon>Streptomyces</taxon>
    </lineage>
</organism>
<dbReference type="SUPFAM" id="SSF51658">
    <property type="entry name" value="Xylose isomerase-like"/>
    <property type="match status" value="1"/>
</dbReference>
<reference evidence="7" key="1">
    <citation type="journal article" date="2014" name="Int. J. Syst. Evol. Microbiol.">
        <title>Complete genome sequence of Corynebacterium casei LMG S-19264T (=DSM 44701T), isolated from a smear-ripened cheese.</title>
        <authorList>
            <consortium name="US DOE Joint Genome Institute (JGI-PGF)"/>
            <person name="Walter F."/>
            <person name="Albersmeier A."/>
            <person name="Kalinowski J."/>
            <person name="Ruckert C."/>
        </authorList>
    </citation>
    <scope>NUCLEOTIDE SEQUENCE</scope>
    <source>
        <strain evidence="7">JCM 4386</strain>
    </source>
</reference>
<evidence type="ECO:0000259" key="5">
    <source>
        <dbReference type="Pfam" id="PF01261"/>
    </source>
</evidence>
<dbReference type="EMBL" id="BMTL01000043">
    <property type="protein sequence ID" value="GGS23695.1"/>
    <property type="molecule type" value="Genomic_DNA"/>
</dbReference>
<evidence type="ECO:0000256" key="2">
    <source>
        <dbReference type="ARBA" id="ARBA00023277"/>
    </source>
</evidence>
<name>A0A918G8K4_9ACTN</name>
<proteinExistence type="inferred from homology"/>
<dbReference type="InterPro" id="IPR045959">
    <property type="entry name" value="CGDB"/>
</dbReference>
<feature type="domain" description="C-glycoside deglycosidase beta subunit" evidence="6">
    <location>
        <begin position="5"/>
        <end position="113"/>
    </location>
</feature>
<protein>
    <recommendedName>
        <fullName evidence="4">C-deglycosylation enzyme beta subunit</fullName>
    </recommendedName>
</protein>
<dbReference type="PANTHER" id="PTHR12110">
    <property type="entry name" value="HYDROXYPYRUVATE ISOMERASE"/>
    <property type="match status" value="1"/>
</dbReference>
<reference evidence="7" key="2">
    <citation type="submission" date="2020-09" db="EMBL/GenBank/DDBJ databases">
        <authorList>
            <person name="Sun Q."/>
            <person name="Ohkuma M."/>
        </authorList>
    </citation>
    <scope>NUCLEOTIDE SEQUENCE</scope>
    <source>
        <strain evidence="7">JCM 4386</strain>
    </source>
</reference>
<keyword evidence="2" id="KW-0119">Carbohydrate metabolism</keyword>
<accession>A0A918G8K4</accession>
<keyword evidence="1" id="KW-0456">Lyase</keyword>
<dbReference type="AlphaFoldDB" id="A0A918G8K4"/>
<dbReference type="GO" id="GO:0016829">
    <property type="term" value="F:lyase activity"/>
    <property type="evidence" value="ECO:0007669"/>
    <property type="project" value="UniProtKB-KW"/>
</dbReference>
<evidence type="ECO:0000256" key="3">
    <source>
        <dbReference type="ARBA" id="ARBA00046336"/>
    </source>
</evidence>
<dbReference type="Pfam" id="PF01261">
    <property type="entry name" value="AP_endonuc_2"/>
    <property type="match status" value="1"/>
</dbReference>
<evidence type="ECO:0000256" key="4">
    <source>
        <dbReference type="ARBA" id="ARBA00047208"/>
    </source>
</evidence>
<evidence type="ECO:0000313" key="8">
    <source>
        <dbReference type="Proteomes" id="UP000606194"/>
    </source>
</evidence>
<evidence type="ECO:0000259" key="6">
    <source>
        <dbReference type="Pfam" id="PF19906"/>
    </source>
</evidence>
<dbReference type="PANTHER" id="PTHR12110:SF21">
    <property type="entry name" value="XYLOSE ISOMERASE-LIKE TIM BARREL DOMAIN-CONTAINING PROTEIN"/>
    <property type="match status" value="1"/>
</dbReference>
<evidence type="ECO:0000256" key="1">
    <source>
        <dbReference type="ARBA" id="ARBA00023239"/>
    </source>
</evidence>
<dbReference type="Gene3D" id="3.20.20.150">
    <property type="entry name" value="Divalent-metal-dependent TIM barrel enzymes"/>
    <property type="match status" value="1"/>
</dbReference>
<dbReference type="InterPro" id="IPR050312">
    <property type="entry name" value="IolE/XylAMocC-like"/>
</dbReference>
<feature type="domain" description="Xylose isomerase-like TIM barrel" evidence="5">
    <location>
        <begin position="164"/>
        <end position="426"/>
    </location>
</feature>
<dbReference type="Pfam" id="PF19906">
    <property type="entry name" value="CGDB"/>
    <property type="match status" value="1"/>
</dbReference>
<sequence>MLDFAIIQGRGFHNVVEGGRVTGFRFQLRNPNYRGVAASLLDGIDVVVDGERIPDHVPLWTLQGRTLTLDELRASTDVRWQLDETATITVPKPGGLTPGVHELEVVVHLRRSYFPPLIARTPFTATGKGVIVPAAPEGGLRFGVSTYSYTGDLHTTMTLEDVVADIADMGATGIEILGEGNIPGYPSPDPAWVDAWHRLLDTHGITPTNYGSWVDTTLWRDRDLTAEEGADRLRSDLRTAHRLGFTSVRPKFGVTSWQLDPHPIWQEAVERSLDLAAELDVVICPEIHAPTPIRHPVTQGYLDFIERTGSKHFKLLIDTGIFQTAPVLGDYAEEIDPADGDEVPEHLRALAVPMADLVEVLPHVHFIQAKFFDIDDRLNDLHVPWGEIVPTLRQAGWSGWLSSEYEGRREPYRGRDQVRRQHALLRTLAAGR</sequence>
<dbReference type="Proteomes" id="UP000606194">
    <property type="component" value="Unassembled WGS sequence"/>
</dbReference>
<gene>
    <name evidence="7" type="ORF">GCM10010269_73160</name>
</gene>
<keyword evidence="8" id="KW-1185">Reference proteome</keyword>
<comment type="caution">
    <text evidence="7">The sequence shown here is derived from an EMBL/GenBank/DDBJ whole genome shotgun (WGS) entry which is preliminary data.</text>
</comment>